<feature type="transmembrane region" description="Helical" evidence="1">
    <location>
        <begin position="289"/>
        <end position="311"/>
    </location>
</feature>
<keyword evidence="1" id="KW-0472">Membrane</keyword>
<dbReference type="GO" id="GO:0042742">
    <property type="term" value="P:defense response to bacterium"/>
    <property type="evidence" value="ECO:0007669"/>
    <property type="project" value="InterPro"/>
</dbReference>
<keyword evidence="1" id="KW-1133">Transmembrane helix</keyword>
<dbReference type="EMBL" id="FJ664771">
    <property type="protein sequence ID" value="ACO91793.1"/>
    <property type="molecule type" value="Genomic_DNA"/>
</dbReference>
<dbReference type="InterPro" id="IPR028056">
    <property type="entry name" value="Colicin_M"/>
</dbReference>
<accession>C3UV16</accession>
<organism evidence="2">
    <name type="scientific">Escherichia coli</name>
    <dbReference type="NCBI Taxonomy" id="562"/>
    <lineage>
        <taxon>Bacteria</taxon>
        <taxon>Pseudomonadati</taxon>
        <taxon>Pseudomonadota</taxon>
        <taxon>Gammaproteobacteria</taxon>
        <taxon>Enterobacterales</taxon>
        <taxon>Enterobacteriaceae</taxon>
        <taxon>Escherichia</taxon>
    </lineage>
</organism>
<evidence type="ECO:0000313" key="2">
    <source>
        <dbReference type="EMBL" id="ACO91793.1"/>
    </source>
</evidence>
<dbReference type="AlphaFoldDB" id="C3UV16"/>
<dbReference type="Pfam" id="PF14859">
    <property type="entry name" value="Colicin_M"/>
    <property type="match status" value="1"/>
</dbReference>
<gene>
    <name evidence="2" type="primary">cma</name>
</gene>
<dbReference type="Gene3D" id="3.30.450.400">
    <property type="entry name" value="Colicin M, catalytic domain"/>
    <property type="match status" value="1"/>
</dbReference>
<proteinExistence type="predicted"/>
<protein>
    <submittedName>
        <fullName evidence="2">Disrupted colicin M activity protein</fullName>
    </submittedName>
</protein>
<evidence type="ECO:0000256" key="1">
    <source>
        <dbReference type="SAM" id="Phobius"/>
    </source>
</evidence>
<name>C3UV16_ECOLX</name>
<keyword evidence="2" id="KW-0614">Plasmid</keyword>
<sequence>METLTVHAPSPSTNLPSYGNGAFSLSAPHVPGADPLLVQVVYSFFQSPNMCLQALTQLEDYIKKHGVSNPLTLQIISTNIGYFCNADRNLVLHPGISVYDAYHFAKPAPSRYDYRSMNMKQMSGNVTTPIVALAHYLWGNGAERSVNIANIGLKISPMKINQIKDIIKSGVVGTFPVSTKFTHATGDYNVITGAYLGNITLKTEGTLTISANGSWTYNGVVRSYDDKYDFNASTHRGIIGESLTRLGAMFSGKEYQICFLVKFTLKKVVSDNIRAGIPAFLCSLYNSVLVIRIFNISLLTMVHAIIHSLTLRAFSFKWDKKCFFIFNIC</sequence>
<keyword evidence="1" id="KW-0812">Transmembrane</keyword>
<reference evidence="2" key="1">
    <citation type="journal article" date="2009" name="Microbiology">
        <title>Evolution of colicin BM plasmids: the loss of the colicin B activity gene.</title>
        <authorList>
            <person name="Christenson J.K."/>
            <person name="Gordon D.M."/>
        </authorList>
    </citation>
    <scope>NUCLEOTIDE SEQUENCE</scope>
    <source>
        <strain evidence="2">TA50</strain>
        <plasmid evidence="2">ColMBimm</plasmid>
    </source>
</reference>
<dbReference type="Gene3D" id="1.20.1440.280">
    <property type="match status" value="1"/>
</dbReference>
<geneLocation type="plasmid" evidence="2">
    <name>ColMBimm</name>
</geneLocation>